<dbReference type="EMBL" id="CP009043">
    <property type="protein sequence ID" value="AII15118.1"/>
    <property type="molecule type" value="Genomic_DNA"/>
</dbReference>
<dbReference type="GO" id="GO:0015920">
    <property type="term" value="P:lipopolysaccharide transport"/>
    <property type="evidence" value="ECO:0007669"/>
    <property type="project" value="InterPro"/>
</dbReference>
<dbReference type="OrthoDB" id="9760225at2"/>
<name>A0A076FBN8_9BACT</name>
<keyword evidence="2" id="KW-1185">Reference proteome</keyword>
<dbReference type="GO" id="GO:0009279">
    <property type="term" value="C:cell outer membrane"/>
    <property type="evidence" value="ECO:0007669"/>
    <property type="project" value="InterPro"/>
</dbReference>
<dbReference type="eggNOG" id="COG1452">
    <property type="taxonomic scope" value="Bacteria"/>
</dbReference>
<dbReference type="STRING" id="1244531.CIG2463D_1418"/>
<dbReference type="InterPro" id="IPR050218">
    <property type="entry name" value="LptD"/>
</dbReference>
<dbReference type="Gene3D" id="2.60.450.10">
    <property type="entry name" value="Lipopolysaccharide (LPS) transport protein A like domain"/>
    <property type="match status" value="1"/>
</dbReference>
<dbReference type="HOGENOM" id="CLU_014172_0_0_7"/>
<dbReference type="PANTHER" id="PTHR30189">
    <property type="entry name" value="LPS-ASSEMBLY PROTEIN"/>
    <property type="match status" value="1"/>
</dbReference>
<dbReference type="GO" id="GO:1990351">
    <property type="term" value="C:transporter complex"/>
    <property type="evidence" value="ECO:0007669"/>
    <property type="project" value="TreeGrafter"/>
</dbReference>
<dbReference type="GO" id="GO:0043165">
    <property type="term" value="P:Gram-negative-bacterium-type cell outer membrane assembly"/>
    <property type="evidence" value="ECO:0007669"/>
    <property type="project" value="InterPro"/>
</dbReference>
<evidence type="ECO:0000313" key="2">
    <source>
        <dbReference type="Proteomes" id="UP000028486"/>
    </source>
</evidence>
<dbReference type="InterPro" id="IPR020889">
    <property type="entry name" value="LipoPS_assembly_LptD"/>
</dbReference>
<gene>
    <name evidence="1" type="ORF">CIG1485E_1285</name>
</gene>
<sequence length="729" mass="84639">MLIKKSLSLVFLASVAFGGNVENVEFLADQVEKNGEIIDANGNVLLYSQTYLATANKAKYDQANEIVELFGNVNMLKGQSETSRSNYAKINLKTNEVELDSSFAMDKSKELWIQSDESCSSDEKYDVKNSIVSSCNVQDPDWHIKFSSGELNKQSKFLHLYNPVFYVGDVPMFYLPYFGFSTDKTRRSGLLKPQIGYSGNEGLIYIQPVYVAVDEWWDLEFDPQIRTNRGLGGYSTFRFADSPYSNGLIRAGFFEEKTSYQEKEELKNKRHHGFEIEYDRDRLVKHLISDDLSEGLYLRYISLNDIDYLNLRGKGEEDYDSLVQSKLNYFLSSSENYLGVYGKYYIDTAKLSDPYKNKDTVQELPTIQYHSFLDTFIVPNLTYSFDSKYHNYTRQVGATASQYEFNVPVGVNFNVLNDFANLSITENLYATHIDYNDNKYVSGNHLLDDDTNDYINHYHNIALETDLAKAYEDFYHTMNIKLDYIKPGYSSGMIDKKLLKYYMLPNGANLQNISDSLFEDNFLAELSDEYTTENGAANFTQYFYDDEGRKFLRHSIKQGYNFDDKEFNNLQNRLNLYLGNFTFANKVEYSHIYDRFAKIQTGVGYSNSLISSNIYHTYQEQVKDIRKYDKESYLTSSLSFKLPKNYKLLGAFDYDVEREYTKMWRLGLNYQRKCWNYTFIYQEDIEPKNTSAGLQSKKSQGFFLYFSFYPLGNVGYNFSIEQDNNGANQ</sequence>
<dbReference type="KEGG" id="caj:CIG1485E_1285"/>
<dbReference type="RefSeq" id="WP_038454753.1">
    <property type="nucleotide sequence ID" value="NZ_CP009043.1"/>
</dbReference>
<dbReference type="PATRIC" id="fig|1244531.5.peg.1430"/>
<proteinExistence type="inferred from homology"/>
<dbReference type="PANTHER" id="PTHR30189:SF1">
    <property type="entry name" value="LPS-ASSEMBLY PROTEIN LPTD"/>
    <property type="match status" value="1"/>
</dbReference>
<organism evidence="1 2">
    <name type="scientific">Campylobacter iguaniorum</name>
    <dbReference type="NCBI Taxonomy" id="1244531"/>
    <lineage>
        <taxon>Bacteria</taxon>
        <taxon>Pseudomonadati</taxon>
        <taxon>Campylobacterota</taxon>
        <taxon>Epsilonproteobacteria</taxon>
        <taxon>Campylobacterales</taxon>
        <taxon>Campylobacteraceae</taxon>
        <taxon>Campylobacter</taxon>
    </lineage>
</organism>
<dbReference type="AlphaFoldDB" id="A0A076FBN8"/>
<dbReference type="HAMAP" id="MF_01411">
    <property type="entry name" value="LPS_assembly_LptD"/>
    <property type="match status" value="1"/>
</dbReference>
<accession>A0A076FBN8</accession>
<protein>
    <submittedName>
        <fullName evidence="1">Putative lipooligosaccharide transport system, OM component (LptD family)</fullName>
    </submittedName>
</protein>
<evidence type="ECO:0000313" key="1">
    <source>
        <dbReference type="EMBL" id="AII15118.1"/>
    </source>
</evidence>
<dbReference type="Proteomes" id="UP000028486">
    <property type="component" value="Chromosome"/>
</dbReference>
<reference evidence="2" key="1">
    <citation type="journal article" date="2014" name="Genome Announc.">
        <title>Complete Genome Sequence of Campylobacter iguaniorum Strain 1485ET, Isolated from a Bearded Dragon (Pogona vitticeps).</title>
        <authorList>
            <person name="Gilbert M.J."/>
            <person name="Miller W.G."/>
            <person name="Yee E."/>
            <person name="Kik M."/>
            <person name="Wagenaar J.A."/>
            <person name="Duim B."/>
        </authorList>
    </citation>
    <scope>NUCLEOTIDE SEQUENCE [LARGE SCALE GENOMIC DNA]</scope>
    <source>
        <strain evidence="2">1485E</strain>
    </source>
</reference>